<organism evidence="4 5">
    <name type="scientific">Aphanomyces stellatus</name>
    <dbReference type="NCBI Taxonomy" id="120398"/>
    <lineage>
        <taxon>Eukaryota</taxon>
        <taxon>Sar</taxon>
        <taxon>Stramenopiles</taxon>
        <taxon>Oomycota</taxon>
        <taxon>Saprolegniomycetes</taxon>
        <taxon>Saprolegniales</taxon>
        <taxon>Verrucalvaceae</taxon>
        <taxon>Aphanomyces</taxon>
    </lineage>
</organism>
<dbReference type="EMBL" id="VJMH01005369">
    <property type="protein sequence ID" value="KAF0696831.1"/>
    <property type="molecule type" value="Genomic_DNA"/>
</dbReference>
<sequence>MAEYGFVVVMPAADRSLEDIFLKERPNENKSKCLLYDVAMGLQYLHERGVVHGDLKKLNVLRVQNQLKLIDFDAAVPVGGGILGSKVSSGILPPEMFYGLESADDIARYDMYRGIDQSKRQRKYMNKQCERRIVVKSFLTEKTTYGLRYGLEAATTAVDMWSFGCMMYQMLCGEELVPMDINQNVVSNQMTAAATWTDEKLQRRIETNIPNEWAQDLIINILVVDATQRLSTCVVGQLDAVVKNQATLEMHVHNLLKNARDTEFQAVERTTTAINCLKHDIMSGIIEMNEAVVPTSFVVLPYKIHDAMEPSKLVSFATHLARTCKAIKEHQEDFMESIMSVWNANETLYLYLIDEIQGTLVVSVDDPVYPIEIRTQENNSFLSLNLSWILRGLKHVKGAATFTKSIPTIYAENADEDGNNYESEWVADLETALQRLKNVPATFDRMSSALNAPEPASKIQGADLRTLRQWFDAHDPTARGDRSRTHCVDFSRSRHGKSQ</sequence>
<dbReference type="Proteomes" id="UP000332933">
    <property type="component" value="Unassembled WGS sequence"/>
</dbReference>
<dbReference type="SMART" id="SM00220">
    <property type="entry name" value="S_TKc"/>
    <property type="match status" value="1"/>
</dbReference>
<dbReference type="PROSITE" id="PS50011">
    <property type="entry name" value="PROTEIN_KINASE_DOM"/>
    <property type="match status" value="1"/>
</dbReference>
<reference evidence="4 5" key="1">
    <citation type="submission" date="2019-03" db="EMBL/GenBank/DDBJ databases">
        <authorList>
            <person name="Gaulin E."/>
            <person name="Dumas B."/>
        </authorList>
    </citation>
    <scope>NUCLEOTIDE SEQUENCE [LARGE SCALE GENOMIC DNA]</scope>
    <source>
        <strain evidence="4">CBS 568.67</strain>
    </source>
</reference>
<protein>
    <submittedName>
        <fullName evidence="4">Aste57867_12432 protein</fullName>
    </submittedName>
</protein>
<evidence type="ECO:0000313" key="5">
    <source>
        <dbReference type="Proteomes" id="UP000332933"/>
    </source>
</evidence>
<evidence type="ECO:0000313" key="3">
    <source>
        <dbReference type="EMBL" id="KAF0696831.1"/>
    </source>
</evidence>
<dbReference type="InterPro" id="IPR000719">
    <property type="entry name" value="Prot_kinase_dom"/>
</dbReference>
<dbReference type="OrthoDB" id="193242at2759"/>
<dbReference type="InterPro" id="IPR011009">
    <property type="entry name" value="Kinase-like_dom_sf"/>
</dbReference>
<dbReference type="PANTHER" id="PTHR24345">
    <property type="entry name" value="SERINE/THREONINE-PROTEIN KINASE PLK"/>
    <property type="match status" value="1"/>
</dbReference>
<evidence type="ECO:0000259" key="2">
    <source>
        <dbReference type="PROSITE" id="PS50011"/>
    </source>
</evidence>
<evidence type="ECO:0000256" key="1">
    <source>
        <dbReference type="SAM" id="MobiDB-lite"/>
    </source>
</evidence>
<feature type="domain" description="Protein kinase" evidence="2">
    <location>
        <begin position="1"/>
        <end position="242"/>
    </location>
</feature>
<dbReference type="EMBL" id="CAADRA010005390">
    <property type="protein sequence ID" value="VFT89283.1"/>
    <property type="molecule type" value="Genomic_DNA"/>
</dbReference>
<feature type="compositionally biased region" description="Basic and acidic residues" evidence="1">
    <location>
        <begin position="475"/>
        <end position="492"/>
    </location>
</feature>
<keyword evidence="5" id="KW-1185">Reference proteome</keyword>
<proteinExistence type="predicted"/>
<name>A0A485KW58_9STRA</name>
<dbReference type="GO" id="GO:0005634">
    <property type="term" value="C:nucleus"/>
    <property type="evidence" value="ECO:0007669"/>
    <property type="project" value="TreeGrafter"/>
</dbReference>
<dbReference type="Gene3D" id="1.10.510.10">
    <property type="entry name" value="Transferase(Phosphotransferase) domain 1"/>
    <property type="match status" value="1"/>
</dbReference>
<gene>
    <name evidence="4" type="primary">Aste57867_12432</name>
    <name evidence="3" type="ORF">As57867_012386</name>
    <name evidence="4" type="ORF">ASTE57867_12432</name>
</gene>
<accession>A0A485KW58</accession>
<dbReference type="GO" id="GO:0005524">
    <property type="term" value="F:ATP binding"/>
    <property type="evidence" value="ECO:0007669"/>
    <property type="project" value="InterPro"/>
</dbReference>
<dbReference type="SUPFAM" id="SSF56112">
    <property type="entry name" value="Protein kinase-like (PK-like)"/>
    <property type="match status" value="1"/>
</dbReference>
<reference evidence="3" key="2">
    <citation type="submission" date="2019-06" db="EMBL/GenBank/DDBJ databases">
        <title>Genomics analysis of Aphanomyces spp. identifies a new class of oomycete effector associated with host adaptation.</title>
        <authorList>
            <person name="Gaulin E."/>
        </authorList>
    </citation>
    <scope>NUCLEOTIDE SEQUENCE</scope>
    <source>
        <strain evidence="3">CBS 578.67</strain>
    </source>
</reference>
<feature type="region of interest" description="Disordered" evidence="1">
    <location>
        <begin position="475"/>
        <end position="499"/>
    </location>
</feature>
<dbReference type="AlphaFoldDB" id="A0A485KW58"/>
<dbReference type="GO" id="GO:0004672">
    <property type="term" value="F:protein kinase activity"/>
    <property type="evidence" value="ECO:0007669"/>
    <property type="project" value="InterPro"/>
</dbReference>
<dbReference type="Pfam" id="PF00069">
    <property type="entry name" value="Pkinase"/>
    <property type="match status" value="2"/>
</dbReference>
<evidence type="ECO:0000313" key="4">
    <source>
        <dbReference type="EMBL" id="VFT89283.1"/>
    </source>
</evidence>